<dbReference type="PROSITE" id="PS50835">
    <property type="entry name" value="IG_LIKE"/>
    <property type="match status" value="2"/>
</dbReference>
<feature type="region of interest" description="Disordered" evidence="1">
    <location>
        <begin position="384"/>
        <end position="405"/>
    </location>
</feature>
<dbReference type="AlphaFoldDB" id="R7UUQ0"/>
<dbReference type="InterPro" id="IPR003598">
    <property type="entry name" value="Ig_sub2"/>
</dbReference>
<feature type="non-terminal residue" evidence="3">
    <location>
        <position position="597"/>
    </location>
</feature>
<dbReference type="SMART" id="SM00408">
    <property type="entry name" value="IGc2"/>
    <property type="match status" value="2"/>
</dbReference>
<gene>
    <name evidence="3" type="ORF">CAPTEDRAFT_206732</name>
</gene>
<sequence>MVDQRYKKYTGDVYIAQKPSADLYLRDTESILSFLSRDALPTGWSPQMTGTTVTVTGIHQSRGTYQLCKVPIVCDLYEGDLTVALTNRPPLPGVALVLGNDVDDETYEEDMSCGIATRRRVYDPPDPLKDGTLSGIFDEKCREDPSREDREDPSREGREDPSRKGREDPSREGREDPSREGREDPSREGREDPSREGREDPSREGREDPSREGREDPSKEGREDPMIQSTPGLVKVHKGDDVDLIWTTTEEITSAVTHHFYHTSSVVENRLMIVQNGFTFPLNECLDRGCQHLNGTHTSGIRIPGISTSDAKSKYIINLVGGGINWQNGDAVIYVYEKPNKAQLTSNDDEPEEGDDVRLTCVSTSNSMPEGNRGDVTMTYKWTRNNDQDIDPNDPPDRHSFPEEADRRVLKISPVDREDSNVNYKCIGQEEGSRLESDASDPYALDVRYAPGAASIQGDSNVVAGDDVTLTCSADRGNPEGTYKWKKPNGGTQDGKNLNIENLNVDDDEGDYECYVENDVAQGTSATHTLTVNSVPGVERDLDSEKSVVNTDDSFSVSCAFRAKPAVSVVWKREDDSALPSHIFSFSPSQQADGKFT</sequence>
<evidence type="ECO:0000313" key="3">
    <source>
        <dbReference type="EMBL" id="ELU07091.1"/>
    </source>
</evidence>
<feature type="domain" description="Ig-like" evidence="2">
    <location>
        <begin position="339"/>
        <end position="440"/>
    </location>
</feature>
<dbReference type="InterPro" id="IPR013783">
    <property type="entry name" value="Ig-like_fold"/>
</dbReference>
<reference evidence="5" key="1">
    <citation type="submission" date="2012-12" db="EMBL/GenBank/DDBJ databases">
        <authorList>
            <person name="Hellsten U."/>
            <person name="Grimwood J."/>
            <person name="Chapman J.A."/>
            <person name="Shapiro H."/>
            <person name="Aerts A."/>
            <person name="Otillar R.P."/>
            <person name="Terry A.Y."/>
            <person name="Boore J.L."/>
            <person name="Simakov O."/>
            <person name="Marletaz F."/>
            <person name="Cho S.-J."/>
            <person name="Edsinger-Gonzales E."/>
            <person name="Havlak P."/>
            <person name="Kuo D.-H."/>
            <person name="Larsson T."/>
            <person name="Lv J."/>
            <person name="Arendt D."/>
            <person name="Savage R."/>
            <person name="Osoegawa K."/>
            <person name="de Jong P."/>
            <person name="Lindberg D.R."/>
            <person name="Seaver E.C."/>
            <person name="Weisblat D.A."/>
            <person name="Putnam N.H."/>
            <person name="Grigoriev I.V."/>
            <person name="Rokhsar D.S."/>
        </authorList>
    </citation>
    <scope>NUCLEOTIDE SEQUENCE</scope>
    <source>
        <strain evidence="5">I ESC-2004</strain>
    </source>
</reference>
<dbReference type="EMBL" id="KB300150">
    <property type="protein sequence ID" value="ELU07091.1"/>
    <property type="molecule type" value="Genomic_DNA"/>
</dbReference>
<dbReference type="OrthoDB" id="6288915at2759"/>
<proteinExistence type="predicted"/>
<feature type="compositionally biased region" description="Basic and acidic residues" evidence="1">
    <location>
        <begin position="395"/>
        <end position="405"/>
    </location>
</feature>
<dbReference type="SMART" id="SM00409">
    <property type="entry name" value="IG"/>
    <property type="match status" value="2"/>
</dbReference>
<evidence type="ECO:0000259" key="2">
    <source>
        <dbReference type="PROSITE" id="PS50835"/>
    </source>
</evidence>
<dbReference type="Gene3D" id="2.60.40.10">
    <property type="entry name" value="Immunoglobulins"/>
    <property type="match status" value="2"/>
</dbReference>
<keyword evidence="5" id="KW-1185">Reference proteome</keyword>
<evidence type="ECO:0000313" key="5">
    <source>
        <dbReference type="Proteomes" id="UP000014760"/>
    </source>
</evidence>
<feature type="compositionally biased region" description="Basic and acidic residues" evidence="1">
    <location>
        <begin position="137"/>
        <end position="225"/>
    </location>
</feature>
<dbReference type="STRING" id="283909.R7UUQ0"/>
<accession>R7UUQ0</accession>
<dbReference type="Pfam" id="PF13927">
    <property type="entry name" value="Ig_3"/>
    <property type="match status" value="1"/>
</dbReference>
<dbReference type="EMBL" id="AMQN01022455">
    <property type="status" value="NOT_ANNOTATED_CDS"/>
    <property type="molecule type" value="Genomic_DNA"/>
</dbReference>
<organism evidence="3">
    <name type="scientific">Capitella teleta</name>
    <name type="common">Polychaete worm</name>
    <dbReference type="NCBI Taxonomy" id="283909"/>
    <lineage>
        <taxon>Eukaryota</taxon>
        <taxon>Metazoa</taxon>
        <taxon>Spiralia</taxon>
        <taxon>Lophotrochozoa</taxon>
        <taxon>Annelida</taxon>
        <taxon>Polychaeta</taxon>
        <taxon>Sedentaria</taxon>
        <taxon>Scolecida</taxon>
        <taxon>Capitellidae</taxon>
        <taxon>Capitella</taxon>
    </lineage>
</organism>
<name>R7UUQ0_CAPTE</name>
<evidence type="ECO:0000256" key="1">
    <source>
        <dbReference type="SAM" id="MobiDB-lite"/>
    </source>
</evidence>
<dbReference type="HOGENOM" id="CLU_457578_0_0_1"/>
<feature type="compositionally biased region" description="Basic and acidic residues" evidence="1">
    <location>
        <begin position="120"/>
        <end position="129"/>
    </location>
</feature>
<dbReference type="EnsemblMetazoa" id="CapteT206732">
    <property type="protein sequence ID" value="CapteP206732"/>
    <property type="gene ID" value="CapteG206732"/>
</dbReference>
<dbReference type="PANTHER" id="PTHR46013">
    <property type="entry name" value="VASCULAR CELL ADHESION MOLECULE 1"/>
    <property type="match status" value="1"/>
</dbReference>
<dbReference type="InterPro" id="IPR003599">
    <property type="entry name" value="Ig_sub"/>
</dbReference>
<dbReference type="Proteomes" id="UP000014760">
    <property type="component" value="Unassembled WGS sequence"/>
</dbReference>
<reference evidence="3 5" key="2">
    <citation type="journal article" date="2013" name="Nature">
        <title>Insights into bilaterian evolution from three spiralian genomes.</title>
        <authorList>
            <person name="Simakov O."/>
            <person name="Marletaz F."/>
            <person name="Cho S.J."/>
            <person name="Edsinger-Gonzales E."/>
            <person name="Havlak P."/>
            <person name="Hellsten U."/>
            <person name="Kuo D.H."/>
            <person name="Larsson T."/>
            <person name="Lv J."/>
            <person name="Arendt D."/>
            <person name="Savage R."/>
            <person name="Osoegawa K."/>
            <person name="de Jong P."/>
            <person name="Grimwood J."/>
            <person name="Chapman J.A."/>
            <person name="Shapiro H."/>
            <person name="Aerts A."/>
            <person name="Otillar R.P."/>
            <person name="Terry A.Y."/>
            <person name="Boore J.L."/>
            <person name="Grigoriev I.V."/>
            <person name="Lindberg D.R."/>
            <person name="Seaver E.C."/>
            <person name="Weisblat D.A."/>
            <person name="Putnam N.H."/>
            <person name="Rokhsar D.S."/>
        </authorList>
    </citation>
    <scope>NUCLEOTIDE SEQUENCE</scope>
    <source>
        <strain evidence="3 5">I ESC-2004</strain>
    </source>
</reference>
<evidence type="ECO:0000313" key="4">
    <source>
        <dbReference type="EnsemblMetazoa" id="CapteP206732"/>
    </source>
</evidence>
<dbReference type="PANTHER" id="PTHR46013:SF7">
    <property type="entry name" value="IG-LIKE DOMAIN-CONTAINING PROTEIN"/>
    <property type="match status" value="1"/>
</dbReference>
<reference evidence="4" key="3">
    <citation type="submission" date="2015-06" db="UniProtKB">
        <authorList>
            <consortium name="EnsemblMetazoa"/>
        </authorList>
    </citation>
    <scope>IDENTIFICATION</scope>
</reference>
<dbReference type="CDD" id="cd00096">
    <property type="entry name" value="Ig"/>
    <property type="match status" value="1"/>
</dbReference>
<feature type="domain" description="Ig-like" evidence="2">
    <location>
        <begin position="451"/>
        <end position="531"/>
    </location>
</feature>
<feature type="region of interest" description="Disordered" evidence="1">
    <location>
        <begin position="118"/>
        <end position="235"/>
    </location>
</feature>
<dbReference type="InterPro" id="IPR036179">
    <property type="entry name" value="Ig-like_dom_sf"/>
</dbReference>
<protein>
    <recommendedName>
        <fullName evidence="2">Ig-like domain-containing protein</fullName>
    </recommendedName>
</protein>
<dbReference type="SUPFAM" id="SSF48726">
    <property type="entry name" value="Immunoglobulin"/>
    <property type="match status" value="2"/>
</dbReference>
<dbReference type="InterPro" id="IPR007110">
    <property type="entry name" value="Ig-like_dom"/>
</dbReference>